<dbReference type="InterPro" id="IPR006464">
    <property type="entry name" value="AcTrfase_RimI/Ard1"/>
</dbReference>
<dbReference type="SUPFAM" id="SSF55729">
    <property type="entry name" value="Acyl-CoA N-acyltransferases (Nat)"/>
    <property type="match status" value="1"/>
</dbReference>
<reference evidence="6" key="1">
    <citation type="submission" date="2018-05" db="EMBL/GenBank/DDBJ databases">
        <authorList>
            <person name="Lanie J.A."/>
            <person name="Ng W.-L."/>
            <person name="Kazmierczak K.M."/>
            <person name="Andrzejewski T.M."/>
            <person name="Davidsen T.M."/>
            <person name="Wayne K.J."/>
            <person name="Tettelin H."/>
            <person name="Glass J.I."/>
            <person name="Rusch D."/>
            <person name="Podicherti R."/>
            <person name="Tsui H.-C.T."/>
            <person name="Winkler M.E."/>
        </authorList>
    </citation>
    <scope>NUCLEOTIDE SEQUENCE</scope>
</reference>
<dbReference type="PANTHER" id="PTHR43420:SF12">
    <property type="entry name" value="N-ACETYLTRANSFERASE DOMAIN-CONTAINING PROTEIN"/>
    <property type="match status" value="1"/>
</dbReference>
<organism evidence="6">
    <name type="scientific">marine metagenome</name>
    <dbReference type="NCBI Taxonomy" id="408172"/>
    <lineage>
        <taxon>unclassified sequences</taxon>
        <taxon>metagenomes</taxon>
        <taxon>ecological metagenomes</taxon>
    </lineage>
</organism>
<keyword evidence="3" id="KW-0808">Transferase</keyword>
<dbReference type="Gene3D" id="3.40.630.30">
    <property type="match status" value="1"/>
</dbReference>
<dbReference type="InterPro" id="IPR000182">
    <property type="entry name" value="GNAT_dom"/>
</dbReference>
<proteinExistence type="inferred from homology"/>
<dbReference type="PANTHER" id="PTHR43420">
    <property type="entry name" value="ACETYLTRANSFERASE"/>
    <property type="match status" value="1"/>
</dbReference>
<feature type="non-terminal residue" evidence="6">
    <location>
        <position position="1"/>
    </location>
</feature>
<feature type="domain" description="N-acetyltransferase" evidence="5">
    <location>
        <begin position="1"/>
        <end position="134"/>
    </location>
</feature>
<protein>
    <recommendedName>
        <fullName evidence="5">N-acetyltransferase domain-containing protein</fullName>
    </recommendedName>
</protein>
<dbReference type="CDD" id="cd04301">
    <property type="entry name" value="NAT_SF"/>
    <property type="match status" value="1"/>
</dbReference>
<evidence type="ECO:0000256" key="4">
    <source>
        <dbReference type="ARBA" id="ARBA00023315"/>
    </source>
</evidence>
<evidence type="ECO:0000256" key="2">
    <source>
        <dbReference type="ARBA" id="ARBA00022490"/>
    </source>
</evidence>
<dbReference type="HAMAP" id="MF_02210">
    <property type="entry name" value="RimI"/>
    <property type="match status" value="1"/>
</dbReference>
<dbReference type="EMBL" id="UINC01014399">
    <property type="protein sequence ID" value="SVA61431.1"/>
    <property type="molecule type" value="Genomic_DNA"/>
</dbReference>
<keyword evidence="2" id="KW-0963">Cytoplasm</keyword>
<dbReference type="PROSITE" id="PS51186">
    <property type="entry name" value="GNAT"/>
    <property type="match status" value="1"/>
</dbReference>
<dbReference type="GO" id="GO:0008080">
    <property type="term" value="F:N-acetyltransferase activity"/>
    <property type="evidence" value="ECO:0007669"/>
    <property type="project" value="InterPro"/>
</dbReference>
<dbReference type="InterPro" id="IPR043690">
    <property type="entry name" value="RimI"/>
</dbReference>
<evidence type="ECO:0000256" key="1">
    <source>
        <dbReference type="ARBA" id="ARBA00005395"/>
    </source>
</evidence>
<gene>
    <name evidence="6" type="ORF">METZ01_LOCUS114285</name>
</gene>
<dbReference type="InterPro" id="IPR016181">
    <property type="entry name" value="Acyl_CoA_acyltransferase"/>
</dbReference>
<comment type="similarity">
    <text evidence="1">Belongs to the acetyltransferase family. RimI subfamily.</text>
</comment>
<dbReference type="InterPro" id="IPR050680">
    <property type="entry name" value="YpeA/RimI_acetyltransf"/>
</dbReference>
<accession>A0A381XAB9</accession>
<evidence type="ECO:0000259" key="5">
    <source>
        <dbReference type="PROSITE" id="PS51186"/>
    </source>
</evidence>
<dbReference type="AlphaFoldDB" id="A0A381XAB9"/>
<dbReference type="NCBIfam" id="TIGR01575">
    <property type="entry name" value="rimI"/>
    <property type="match status" value="1"/>
</dbReference>
<evidence type="ECO:0000313" key="6">
    <source>
        <dbReference type="EMBL" id="SVA61431.1"/>
    </source>
</evidence>
<evidence type="ECO:0000256" key="3">
    <source>
        <dbReference type="ARBA" id="ARBA00022679"/>
    </source>
</evidence>
<sequence length="138" mass="15372">VVTEIESDSYNFPWSYGVFRDCLLAGYQSLVLVISGTVTGYGIMSVAASEAHLLNLCVHPDAQRLGYGRRLLNALLVRAEESKVRQVFLEVRPSNQIALNLYHSAGFEQIGIRPSYYRAEEGREDAVILSIALHLSKQ</sequence>
<dbReference type="Pfam" id="PF00583">
    <property type="entry name" value="Acetyltransf_1"/>
    <property type="match status" value="1"/>
</dbReference>
<name>A0A381XAB9_9ZZZZ</name>
<keyword evidence="4" id="KW-0012">Acyltransferase</keyword>